<organism evidence="1">
    <name type="scientific">Anguilla anguilla</name>
    <name type="common">European freshwater eel</name>
    <name type="synonym">Muraena anguilla</name>
    <dbReference type="NCBI Taxonomy" id="7936"/>
    <lineage>
        <taxon>Eukaryota</taxon>
        <taxon>Metazoa</taxon>
        <taxon>Chordata</taxon>
        <taxon>Craniata</taxon>
        <taxon>Vertebrata</taxon>
        <taxon>Euteleostomi</taxon>
        <taxon>Actinopterygii</taxon>
        <taxon>Neopterygii</taxon>
        <taxon>Teleostei</taxon>
        <taxon>Anguilliformes</taxon>
        <taxon>Anguillidae</taxon>
        <taxon>Anguilla</taxon>
    </lineage>
</organism>
<reference evidence="1" key="2">
    <citation type="journal article" date="2015" name="Fish Shellfish Immunol.">
        <title>Early steps in the European eel (Anguilla anguilla)-Vibrio vulnificus interaction in the gills: Role of the RtxA13 toxin.</title>
        <authorList>
            <person name="Callol A."/>
            <person name="Pajuelo D."/>
            <person name="Ebbesson L."/>
            <person name="Teles M."/>
            <person name="MacKenzie S."/>
            <person name="Amaro C."/>
        </authorList>
    </citation>
    <scope>NUCLEOTIDE SEQUENCE</scope>
</reference>
<accession>A0A0E9PJS9</accession>
<protein>
    <submittedName>
        <fullName evidence="1">Uncharacterized protein</fullName>
    </submittedName>
</protein>
<dbReference type="EMBL" id="GBXM01104257">
    <property type="protein sequence ID" value="JAH04320.1"/>
    <property type="molecule type" value="Transcribed_RNA"/>
</dbReference>
<sequence>MNDKRTGISPLCRQTMDKRSRAGSYGQYCSLINCQLHGSVI</sequence>
<dbReference type="AlphaFoldDB" id="A0A0E9PJS9"/>
<proteinExistence type="predicted"/>
<name>A0A0E9PJS9_ANGAN</name>
<reference evidence="1" key="1">
    <citation type="submission" date="2014-11" db="EMBL/GenBank/DDBJ databases">
        <authorList>
            <person name="Amaro Gonzalez C."/>
        </authorList>
    </citation>
    <scope>NUCLEOTIDE SEQUENCE</scope>
</reference>
<evidence type="ECO:0000313" key="1">
    <source>
        <dbReference type="EMBL" id="JAH04320.1"/>
    </source>
</evidence>